<keyword evidence="1" id="KW-0472">Membrane</keyword>
<name>A0A8I1YAY1_BRAEL</name>
<sequence>MQQLSEQQVRDLLAETVTATVAAVLAEQKRLHNNEADEVVLRTISTILTSFGIEEDDRKELRRDFEHLRRWRKSVEHAQGYTFKIVVTAIVGGIVGAIWMGIKLALGKP</sequence>
<dbReference type="EMBL" id="JAFICZ010000001">
    <property type="protein sequence ID" value="MBP1296605.1"/>
    <property type="molecule type" value="Genomic_DNA"/>
</dbReference>
<proteinExistence type="predicted"/>
<organism evidence="2 3">
    <name type="scientific">Bradyrhizobium elkanii</name>
    <dbReference type="NCBI Taxonomy" id="29448"/>
    <lineage>
        <taxon>Bacteria</taxon>
        <taxon>Pseudomonadati</taxon>
        <taxon>Pseudomonadota</taxon>
        <taxon>Alphaproteobacteria</taxon>
        <taxon>Hyphomicrobiales</taxon>
        <taxon>Nitrobacteraceae</taxon>
        <taxon>Bradyrhizobium</taxon>
    </lineage>
</organism>
<evidence type="ECO:0000313" key="2">
    <source>
        <dbReference type="EMBL" id="MBP1296605.1"/>
    </source>
</evidence>
<evidence type="ECO:0000313" key="3">
    <source>
        <dbReference type="Proteomes" id="UP000673383"/>
    </source>
</evidence>
<feature type="transmembrane region" description="Helical" evidence="1">
    <location>
        <begin position="81"/>
        <end position="102"/>
    </location>
</feature>
<evidence type="ECO:0000256" key="1">
    <source>
        <dbReference type="SAM" id="Phobius"/>
    </source>
</evidence>
<dbReference type="RefSeq" id="WP_209944636.1">
    <property type="nucleotide sequence ID" value="NZ_JAFICZ010000001.1"/>
</dbReference>
<comment type="caution">
    <text evidence="2">The sequence shown here is derived from an EMBL/GenBank/DDBJ whole genome shotgun (WGS) entry which is preliminary data.</text>
</comment>
<keyword evidence="1" id="KW-0812">Transmembrane</keyword>
<protein>
    <submittedName>
        <fullName evidence="2">Uncharacterized protein</fullName>
    </submittedName>
</protein>
<dbReference type="Proteomes" id="UP000673383">
    <property type="component" value="Unassembled WGS sequence"/>
</dbReference>
<dbReference type="AlphaFoldDB" id="A0A8I1YAY1"/>
<reference evidence="2" key="1">
    <citation type="submission" date="2021-02" db="EMBL/GenBank/DDBJ databases">
        <title>Genomic Encyclopedia of Type Strains, Phase IV (KMG-V): Genome sequencing to study the core and pangenomes of soil and plant-associated prokaryotes.</title>
        <authorList>
            <person name="Whitman W."/>
        </authorList>
    </citation>
    <scope>NUCLEOTIDE SEQUENCE</scope>
    <source>
        <strain evidence="2">USDA 406</strain>
    </source>
</reference>
<accession>A0A8I1YAY1</accession>
<keyword evidence="1" id="KW-1133">Transmembrane helix</keyword>
<gene>
    <name evidence="2" type="ORF">JOH49_006358</name>
</gene>